<feature type="domain" description="DNA polymerase III beta sliding clamp N-terminal" evidence="11">
    <location>
        <begin position="1"/>
        <end position="121"/>
    </location>
</feature>
<feature type="domain" description="DNA polymerase III beta sliding clamp C-terminal" evidence="13">
    <location>
        <begin position="247"/>
        <end position="366"/>
    </location>
</feature>
<protein>
    <recommendedName>
        <fullName evidence="3 10">Beta sliding clamp</fullName>
    </recommendedName>
</protein>
<dbReference type="CDD" id="cd00140">
    <property type="entry name" value="beta_clamp"/>
    <property type="match status" value="1"/>
</dbReference>
<evidence type="ECO:0000256" key="3">
    <source>
        <dbReference type="ARBA" id="ARBA00021035"/>
    </source>
</evidence>
<evidence type="ECO:0000256" key="6">
    <source>
        <dbReference type="ARBA" id="ARBA00022695"/>
    </source>
</evidence>
<dbReference type="Gene3D" id="3.70.10.10">
    <property type="match status" value="1"/>
</dbReference>
<dbReference type="Proteomes" id="UP001221686">
    <property type="component" value="Unassembled WGS sequence"/>
</dbReference>
<dbReference type="PANTHER" id="PTHR30478">
    <property type="entry name" value="DNA POLYMERASE III SUBUNIT BETA"/>
    <property type="match status" value="1"/>
</dbReference>
<proteinExistence type="inferred from homology"/>
<keyword evidence="15" id="KW-1185">Reference proteome</keyword>
<gene>
    <name evidence="14" type="primary">dnaN</name>
    <name evidence="14" type="ORF">POL25_16995</name>
</gene>
<keyword evidence="4 10" id="KW-0963">Cytoplasm</keyword>
<dbReference type="InterPro" id="IPR022635">
    <property type="entry name" value="DNA_polIII_beta_C"/>
</dbReference>
<dbReference type="NCBIfam" id="TIGR00663">
    <property type="entry name" value="dnan"/>
    <property type="match status" value="1"/>
</dbReference>
<comment type="caution">
    <text evidence="14">The sequence shown here is derived from an EMBL/GenBank/DDBJ whole genome shotgun (WGS) entry which is preliminary data.</text>
</comment>
<dbReference type="InterPro" id="IPR001001">
    <property type="entry name" value="DNA_polIII_beta"/>
</dbReference>
<dbReference type="Gene3D" id="3.10.150.10">
    <property type="entry name" value="DNA Polymerase III, subunit A, domain 2"/>
    <property type="match status" value="1"/>
</dbReference>
<dbReference type="Pfam" id="PF02767">
    <property type="entry name" value="DNA_pol3_beta_2"/>
    <property type="match status" value="1"/>
</dbReference>
<evidence type="ECO:0000313" key="14">
    <source>
        <dbReference type="EMBL" id="MDC0718609.1"/>
    </source>
</evidence>
<dbReference type="GO" id="GO:0003887">
    <property type="term" value="F:DNA-directed DNA polymerase activity"/>
    <property type="evidence" value="ECO:0007669"/>
    <property type="project" value="UniProtKB-EC"/>
</dbReference>
<evidence type="ECO:0000256" key="10">
    <source>
        <dbReference type="PIRNR" id="PIRNR000804"/>
    </source>
</evidence>
<evidence type="ECO:0000256" key="4">
    <source>
        <dbReference type="ARBA" id="ARBA00022490"/>
    </source>
</evidence>
<dbReference type="InterPro" id="IPR022637">
    <property type="entry name" value="DNA_polIII_beta_cen"/>
</dbReference>
<dbReference type="Pfam" id="PF02768">
    <property type="entry name" value="DNA_pol3_beta_3"/>
    <property type="match status" value="1"/>
</dbReference>
<dbReference type="SUPFAM" id="SSF55979">
    <property type="entry name" value="DNA clamp"/>
    <property type="match status" value="3"/>
</dbReference>
<evidence type="ECO:0000256" key="9">
    <source>
        <dbReference type="ARBA" id="ARBA00023125"/>
    </source>
</evidence>
<accession>A0ABT5DYF4</accession>
<evidence type="ECO:0000256" key="8">
    <source>
        <dbReference type="ARBA" id="ARBA00022932"/>
    </source>
</evidence>
<feature type="domain" description="DNA polymerase III beta sliding clamp central" evidence="12">
    <location>
        <begin position="131"/>
        <end position="243"/>
    </location>
</feature>
<keyword evidence="6 10" id="KW-0548">Nucleotidyltransferase</keyword>
<evidence type="ECO:0000259" key="13">
    <source>
        <dbReference type="Pfam" id="PF02768"/>
    </source>
</evidence>
<dbReference type="SMART" id="SM00480">
    <property type="entry name" value="POL3Bc"/>
    <property type="match status" value="1"/>
</dbReference>
<evidence type="ECO:0000256" key="2">
    <source>
        <dbReference type="ARBA" id="ARBA00010752"/>
    </source>
</evidence>
<keyword evidence="8 10" id="KW-0239">DNA-directed DNA polymerase</keyword>
<dbReference type="PANTHER" id="PTHR30478:SF0">
    <property type="entry name" value="BETA SLIDING CLAMP"/>
    <property type="match status" value="1"/>
</dbReference>
<name>A0ABT5DYF4_9BACT</name>
<keyword evidence="5 10" id="KW-0808">Transferase</keyword>
<dbReference type="InterPro" id="IPR046938">
    <property type="entry name" value="DNA_clamp_sf"/>
</dbReference>
<dbReference type="PIRSF" id="PIRSF000804">
    <property type="entry name" value="DNA_pol_III_b"/>
    <property type="match status" value="1"/>
</dbReference>
<dbReference type="EMBL" id="JAQNDL010000001">
    <property type="protein sequence ID" value="MDC0718609.1"/>
    <property type="molecule type" value="Genomic_DNA"/>
</dbReference>
<comment type="subcellular location">
    <subcellularLocation>
        <location evidence="1 10">Cytoplasm</location>
    </subcellularLocation>
</comment>
<dbReference type="InterPro" id="IPR022634">
    <property type="entry name" value="DNA_polIII_beta_N"/>
</dbReference>
<organism evidence="14 15">
    <name type="scientific">Nannocystis bainbridge</name>
    <dbReference type="NCBI Taxonomy" id="2995303"/>
    <lineage>
        <taxon>Bacteria</taxon>
        <taxon>Pseudomonadati</taxon>
        <taxon>Myxococcota</taxon>
        <taxon>Polyangia</taxon>
        <taxon>Nannocystales</taxon>
        <taxon>Nannocystaceae</taxon>
        <taxon>Nannocystis</taxon>
    </lineage>
</organism>
<evidence type="ECO:0000259" key="12">
    <source>
        <dbReference type="Pfam" id="PF02767"/>
    </source>
</evidence>
<evidence type="ECO:0000313" key="15">
    <source>
        <dbReference type="Proteomes" id="UP001221686"/>
    </source>
</evidence>
<keyword evidence="9" id="KW-0238">DNA-binding</keyword>
<keyword evidence="7 10" id="KW-0235">DNA replication</keyword>
<evidence type="ECO:0000259" key="11">
    <source>
        <dbReference type="Pfam" id="PF00712"/>
    </source>
</evidence>
<evidence type="ECO:0000256" key="5">
    <source>
        <dbReference type="ARBA" id="ARBA00022679"/>
    </source>
</evidence>
<sequence length="367" mass="40387">MEFEIDQARFLSALALAQTVADKRSNNMPILANVLLRTTKDNRLVCSATDMLISITESIPVEVKTPGALTLGVRSLHSVVRTLPNKPIRVKSAENHWAELAVARSSFKLMGQVHTDFPELPDTKGQRFITIPGHAFSDLIQKTQFSVSTDEARVNLNGVLFECDGVTGTMVSTDGHRLTKYSLPLAGPKLERGIIIPRKGMMEIKRVLDRVQGEVGLAVDGQHIFVQAADLTLSVKLNNVVFPPYEKVIPGEHKRRVTAARDELTDALKRAEVMAPEKTATVRVQLDKGTLHLTADNPDLGVAHQELEIDFEGEPLVAGFNARYLIEVLEAIDAKEVHLDFQGELDPCVVRPVGDVDLLGVVMPMRI</sequence>
<comment type="subunit">
    <text evidence="10">Forms a ring-shaped head-to-tail homodimer around DNA.</text>
</comment>
<evidence type="ECO:0000256" key="7">
    <source>
        <dbReference type="ARBA" id="ARBA00022705"/>
    </source>
</evidence>
<dbReference type="RefSeq" id="WP_272087089.1">
    <property type="nucleotide sequence ID" value="NZ_JAQNDL010000001.1"/>
</dbReference>
<comment type="function">
    <text evidence="10">Confers DNA tethering and processivity to DNA polymerases and other proteins. Acts as a clamp, forming a ring around DNA (a reaction catalyzed by the clamp-loading complex) which diffuses in an ATP-independent manner freely and bidirectionally along dsDNA. Initially characterized for its ability to contact the catalytic subunit of DNA polymerase III (Pol III), a complex, multichain enzyme responsible for most of the replicative synthesis in bacteria; Pol III exhibits 3'-5' exonuclease proofreading activity. The beta chain is required for initiation of replication as well as for processivity of DNA replication.</text>
</comment>
<comment type="similarity">
    <text evidence="2 10">Belongs to the beta sliding clamp family.</text>
</comment>
<reference evidence="14 15" key="1">
    <citation type="submission" date="2022-11" db="EMBL/GenBank/DDBJ databases">
        <title>Minimal conservation of predation-associated metabolite biosynthetic gene clusters underscores biosynthetic potential of Myxococcota including descriptions for ten novel species: Archangium lansinium sp. nov., Myxococcus landrumus sp. nov., Nannocystis bai.</title>
        <authorList>
            <person name="Ahearne A."/>
            <person name="Stevens C."/>
            <person name="Dowd S."/>
        </authorList>
    </citation>
    <scope>NUCLEOTIDE SEQUENCE [LARGE SCALE GENOMIC DNA]</scope>
    <source>
        <strain evidence="14 15">BB15-2</strain>
    </source>
</reference>
<dbReference type="Pfam" id="PF00712">
    <property type="entry name" value="DNA_pol3_beta"/>
    <property type="match status" value="1"/>
</dbReference>
<evidence type="ECO:0000256" key="1">
    <source>
        <dbReference type="ARBA" id="ARBA00004496"/>
    </source>
</evidence>